<protein>
    <submittedName>
        <fullName evidence="2">ROK family protein</fullName>
    </submittedName>
</protein>
<dbReference type="AlphaFoldDB" id="A0A1P8EGQ7"/>
<dbReference type="PANTHER" id="PTHR18964">
    <property type="entry name" value="ROK (REPRESSOR, ORF, KINASE) FAMILY"/>
    <property type="match status" value="1"/>
</dbReference>
<name>A0A1P8EGQ7_9GAMM</name>
<dbReference type="Proteomes" id="UP000185674">
    <property type="component" value="Chromosome"/>
</dbReference>
<organism evidence="2 3">
    <name type="scientific">Acinetobacter soli</name>
    <dbReference type="NCBI Taxonomy" id="487316"/>
    <lineage>
        <taxon>Bacteria</taxon>
        <taxon>Pseudomonadati</taxon>
        <taxon>Pseudomonadota</taxon>
        <taxon>Gammaproteobacteria</taxon>
        <taxon>Moraxellales</taxon>
        <taxon>Moraxellaceae</taxon>
        <taxon>Acinetobacter</taxon>
    </lineage>
</organism>
<proteinExistence type="inferred from homology"/>
<dbReference type="PANTHER" id="PTHR18964:SF149">
    <property type="entry name" value="BIFUNCTIONAL UDP-N-ACETYLGLUCOSAMINE 2-EPIMERASE_N-ACETYLMANNOSAMINE KINASE"/>
    <property type="match status" value="1"/>
</dbReference>
<sequence length="279" mass="29337">MRSSSIGIDLGGTKLLLLCEHAEAIYSTGIGFTPDQLLAHLDNFITQNELMPSSIGLAVPGLVNASGDIMLSDVLPAFNGWQATQALQPWCNTIAVLNDIKAALIQEFSHASKDITAGVVMVGTAIGAALMVQGRPLTGTCGWAGELGYLPIVQHDQIRRLDDLASGAALVKASGLQPKDLALRAHANDRQVLDMIQTAGAALGLGLASVIHLFNPSKLSLGGGTLQLPGYWEAALQSAQENTLPMLWQACELNRIKNAAHVVALGAIQAGLDYSQNRS</sequence>
<dbReference type="Pfam" id="PF00480">
    <property type="entry name" value="ROK"/>
    <property type="match status" value="1"/>
</dbReference>
<dbReference type="Gene3D" id="3.30.420.40">
    <property type="match status" value="2"/>
</dbReference>
<evidence type="ECO:0000313" key="3">
    <source>
        <dbReference type="Proteomes" id="UP000185674"/>
    </source>
</evidence>
<dbReference type="RefSeq" id="WP_076032444.1">
    <property type="nucleotide sequence ID" value="NZ_CP016896.1"/>
</dbReference>
<dbReference type="EMBL" id="CP016896">
    <property type="protein sequence ID" value="APV35393.1"/>
    <property type="molecule type" value="Genomic_DNA"/>
</dbReference>
<accession>A0A1P8EGQ7</accession>
<evidence type="ECO:0000313" key="2">
    <source>
        <dbReference type="EMBL" id="APV35393.1"/>
    </source>
</evidence>
<dbReference type="InterPro" id="IPR000600">
    <property type="entry name" value="ROK"/>
</dbReference>
<dbReference type="InterPro" id="IPR043129">
    <property type="entry name" value="ATPase_NBD"/>
</dbReference>
<reference evidence="2 3" key="1">
    <citation type="submission" date="2016-08" db="EMBL/GenBank/DDBJ databases">
        <title>Complete genome sequence of Acinetobacter baylyi strain GFJ2.</title>
        <authorList>
            <person name="Tabata M."/>
            <person name="Kuboki S."/>
            <person name="Gibu N."/>
            <person name="Kinouchi Y."/>
            <person name="Vangnai A."/>
            <person name="Kasai D."/>
            <person name="Fukuda M."/>
        </authorList>
    </citation>
    <scope>NUCLEOTIDE SEQUENCE [LARGE SCALE GENOMIC DNA]</scope>
    <source>
        <strain evidence="2 3">GFJ2</strain>
    </source>
</reference>
<dbReference type="STRING" id="487316.BEN76_04945"/>
<gene>
    <name evidence="2" type="ORF">BEN76_04945</name>
</gene>
<evidence type="ECO:0000256" key="1">
    <source>
        <dbReference type="ARBA" id="ARBA00006479"/>
    </source>
</evidence>
<comment type="similarity">
    <text evidence="1">Belongs to the ROK (NagC/XylR) family.</text>
</comment>
<dbReference type="KEGG" id="asol:BEN76_04945"/>
<dbReference type="SUPFAM" id="SSF53067">
    <property type="entry name" value="Actin-like ATPase domain"/>
    <property type="match status" value="1"/>
</dbReference>
<dbReference type="eggNOG" id="COG1940">
    <property type="taxonomic scope" value="Bacteria"/>
</dbReference>